<dbReference type="CDD" id="cd16325">
    <property type="entry name" value="LolA"/>
    <property type="match status" value="1"/>
</dbReference>
<dbReference type="SUPFAM" id="SSF89392">
    <property type="entry name" value="Prokaryotic lipoproteins and lipoprotein localization factors"/>
    <property type="match status" value="1"/>
</dbReference>
<evidence type="ECO:0000256" key="1">
    <source>
        <dbReference type="ARBA" id="ARBA00011245"/>
    </source>
</evidence>
<keyword evidence="3" id="KW-0732">Signal</keyword>
<keyword evidence="2" id="KW-0813">Transport</keyword>
<keyword evidence="7" id="KW-1185">Reference proteome</keyword>
<dbReference type="Proteomes" id="UP001524570">
    <property type="component" value="Unassembled WGS sequence"/>
</dbReference>
<name>A0ABT1TSS7_9GAMM</name>
<feature type="region of interest" description="Disordered" evidence="5">
    <location>
        <begin position="177"/>
        <end position="197"/>
    </location>
</feature>
<dbReference type="RefSeq" id="WP_256606917.1">
    <property type="nucleotide sequence ID" value="NZ_JANIBL010000028.1"/>
</dbReference>
<evidence type="ECO:0000256" key="2">
    <source>
        <dbReference type="ARBA" id="ARBA00022448"/>
    </source>
</evidence>
<dbReference type="Gene3D" id="2.50.20.10">
    <property type="entry name" value="Lipoprotein localisation LolA/LolB/LppX"/>
    <property type="match status" value="1"/>
</dbReference>
<organism evidence="6 7">
    <name type="scientific">Methylomonas rosea</name>
    <dbReference type="NCBI Taxonomy" id="2952227"/>
    <lineage>
        <taxon>Bacteria</taxon>
        <taxon>Pseudomonadati</taxon>
        <taxon>Pseudomonadota</taxon>
        <taxon>Gammaproteobacteria</taxon>
        <taxon>Methylococcales</taxon>
        <taxon>Methylococcaceae</taxon>
        <taxon>Methylomonas</taxon>
    </lineage>
</organism>
<protein>
    <submittedName>
        <fullName evidence="6">Outer membrane lipoprotein carrier protein LolA</fullName>
    </submittedName>
</protein>
<accession>A0ABT1TSS7</accession>
<evidence type="ECO:0000256" key="4">
    <source>
        <dbReference type="ARBA" id="ARBA00022927"/>
    </source>
</evidence>
<sequence length="210" mass="23555">MRIKHVVFLLLALLPIAGLADDAVLAELLARIRQTGQAQFSYEETRILELAAEPWHGQGVMLSAADGSLVKLQLQPTRVIMAITDQRMLYWDPQQNQRHSAGLDSAGPAGAQIKVFRTILQGRTEDLQMSYDIAAEKQGKQWILRLTPKPELTAEDSPSIEISGDDKDEQRRILIKQADGESTEYRMQKATTAQQQEYSLQRLLREASGE</sequence>
<dbReference type="EMBL" id="JANIBL010000028">
    <property type="protein sequence ID" value="MCQ8117835.1"/>
    <property type="molecule type" value="Genomic_DNA"/>
</dbReference>
<dbReference type="InterPro" id="IPR029046">
    <property type="entry name" value="LolA/LolB/LppX"/>
</dbReference>
<evidence type="ECO:0000256" key="5">
    <source>
        <dbReference type="SAM" id="MobiDB-lite"/>
    </source>
</evidence>
<reference evidence="6 7" key="1">
    <citation type="submission" date="2022-07" db="EMBL/GenBank/DDBJ databases">
        <title>Methylomonas rivi sp. nov., Methylomonas rosea sp. nov., Methylomonas aureus sp. nov. and Methylomonas subterranea sp. nov., four novel methanotrophs isolated from a freshwater creek and the deep terrestrial subsurface.</title>
        <authorList>
            <person name="Abin C."/>
            <person name="Sankaranarayanan K."/>
            <person name="Garner C."/>
            <person name="Sindelar R."/>
            <person name="Kotary K."/>
            <person name="Garner R."/>
            <person name="Barclay S."/>
            <person name="Lawson P."/>
            <person name="Krumholz L."/>
        </authorList>
    </citation>
    <scope>NUCLEOTIDE SEQUENCE [LARGE SCALE GENOMIC DNA]</scope>
    <source>
        <strain evidence="6 7">WSC-7</strain>
    </source>
</reference>
<keyword evidence="6" id="KW-0449">Lipoprotein</keyword>
<proteinExistence type="predicted"/>
<dbReference type="InterPro" id="IPR004564">
    <property type="entry name" value="OM_lipoprot_carrier_LolA-like"/>
</dbReference>
<comment type="caution">
    <text evidence="6">The sequence shown here is derived from an EMBL/GenBank/DDBJ whole genome shotgun (WGS) entry which is preliminary data.</text>
</comment>
<gene>
    <name evidence="6" type="ORF">NP589_10405</name>
</gene>
<evidence type="ECO:0000256" key="3">
    <source>
        <dbReference type="ARBA" id="ARBA00022729"/>
    </source>
</evidence>
<keyword evidence="4" id="KW-0653">Protein transport</keyword>
<comment type="subunit">
    <text evidence="1">Monomer.</text>
</comment>
<evidence type="ECO:0000313" key="6">
    <source>
        <dbReference type="EMBL" id="MCQ8117835.1"/>
    </source>
</evidence>
<evidence type="ECO:0000313" key="7">
    <source>
        <dbReference type="Proteomes" id="UP001524570"/>
    </source>
</evidence>